<comment type="caution">
    <text evidence="1">The sequence shown here is derived from an EMBL/GenBank/DDBJ whole genome shotgun (WGS) entry which is preliminary data.</text>
</comment>
<evidence type="ECO:0000313" key="2">
    <source>
        <dbReference type="Proteomes" id="UP000050417"/>
    </source>
</evidence>
<evidence type="ECO:0000313" key="1">
    <source>
        <dbReference type="EMBL" id="KPL78807.1"/>
    </source>
</evidence>
<dbReference type="AlphaFoldDB" id="A0A0P6X9S3"/>
<dbReference type="Pfam" id="PF09709">
    <property type="entry name" value="Cas_Csd1"/>
    <property type="match status" value="1"/>
</dbReference>
<proteinExistence type="predicted"/>
<keyword evidence="2" id="KW-1185">Reference proteome</keyword>
<dbReference type="NCBIfam" id="TIGR01863">
    <property type="entry name" value="cas_Csd1"/>
    <property type="match status" value="1"/>
</dbReference>
<dbReference type="OrthoDB" id="9778918at2"/>
<dbReference type="CDD" id="cd09757">
    <property type="entry name" value="Cas8c_I-C"/>
    <property type="match status" value="1"/>
</dbReference>
<name>A0A0P6X9S3_9CHLR</name>
<dbReference type="Proteomes" id="UP000050417">
    <property type="component" value="Unassembled WGS sequence"/>
</dbReference>
<gene>
    <name evidence="1" type="ORF">ADN00_06175</name>
</gene>
<dbReference type="STRING" id="1134406.ADN00_06175"/>
<protein>
    <submittedName>
        <fullName evidence="1">CRISPR-associated protein Csd1</fullName>
    </submittedName>
</protein>
<dbReference type="EMBL" id="LGCL01000016">
    <property type="protein sequence ID" value="KPL78807.1"/>
    <property type="molecule type" value="Genomic_DNA"/>
</dbReference>
<reference evidence="1 2" key="1">
    <citation type="submission" date="2015-07" db="EMBL/GenBank/DDBJ databases">
        <title>Genome sequence of Ornatilinea apprima DSM 23815.</title>
        <authorList>
            <person name="Hemp J."/>
            <person name="Ward L.M."/>
            <person name="Pace L.A."/>
            <person name="Fischer W.W."/>
        </authorList>
    </citation>
    <scope>NUCLEOTIDE SEQUENCE [LARGE SCALE GENOMIC DNA]</scope>
    <source>
        <strain evidence="1 2">P3M-1</strain>
    </source>
</reference>
<accession>A0A0P6X9S3</accession>
<organism evidence="1 2">
    <name type="scientific">Ornatilinea apprima</name>
    <dbReference type="NCBI Taxonomy" id="1134406"/>
    <lineage>
        <taxon>Bacteria</taxon>
        <taxon>Bacillati</taxon>
        <taxon>Chloroflexota</taxon>
        <taxon>Anaerolineae</taxon>
        <taxon>Anaerolineales</taxon>
        <taxon>Anaerolineaceae</taxon>
        <taxon>Ornatilinea</taxon>
    </lineage>
</organism>
<sequence length="622" mass="70262">MILEALYRYYQILQKDPDVDIALPGYSAANVSFALNLSRNGDLLDILPLFEKVQRGKRVVEVPRRMIVPEQVKRAGKNPSPNFLCDNSAFVLGISTNDDNDPEFSKNRFEAFKQHNLSILSQAGSPESKAVISFLKNHDPNTARSHPAISRNIEGLLKGGNLIFFVSQRSILDIPDVCRVWEEYRLGSSSLEMQCLVSGITEAVARLHPNIQGVRFAQSSGASLVSFNERAYESYNRTKEQGINSPVSQRVASGYGVALNYLLSDQNPNRKIILGDTTIVYWAESENKAYANAFAALLDPAVVEEQPDTDQKNRKAADEKLGKTIEKVTRIQPLDLHMLTKDLDFETRFYVLGLAPNAARLAVRFFLTDSFGKFVERIMLHYEDLKIIKEFPDQSDYLSISKILRECVSPKVTRREEEIQKTWSLLGGAVTRAVLSGAPYPEALYTAMINRIRVDADQNGNKKINYTRAAVIKAHLIRKYRRQGQNPYQEVLQMSLNPQYSHPAYVLGRLFAVLEKAQREAIGEVNASIKDRYFASACATPASVFPVLLRLSQHYFSKAEYGKANDNRIQDLLNLLDVEKNPFPARLTLDEQGIFVLGYYHQRADFFNKKQMSEEALSNQNN</sequence>
<dbReference type="RefSeq" id="WP_075062091.1">
    <property type="nucleotide sequence ID" value="NZ_LGCL01000016.1"/>
</dbReference>
<dbReference type="PATRIC" id="fig|1134406.4.peg.1736"/>
<dbReference type="InterPro" id="IPR010144">
    <property type="entry name" value="CRISPR-assoc_prot_Csd1-typ"/>
</dbReference>